<protein>
    <submittedName>
        <fullName evidence="1">DUF4393 domain-containing protein</fullName>
    </submittedName>
</protein>
<dbReference type="Gene3D" id="3.30.110.190">
    <property type="match status" value="1"/>
</dbReference>
<organism evidence="1 2">
    <name type="scientific">Streptococcus pneumoniae</name>
    <dbReference type="NCBI Taxonomy" id="1313"/>
    <lineage>
        <taxon>Bacteria</taxon>
        <taxon>Bacillati</taxon>
        <taxon>Bacillota</taxon>
        <taxon>Bacilli</taxon>
        <taxon>Lactobacillales</taxon>
        <taxon>Streptococcaceae</taxon>
        <taxon>Streptococcus</taxon>
    </lineage>
</organism>
<name>A0A6G2DVP8_STREE</name>
<dbReference type="Pfam" id="PF14337">
    <property type="entry name" value="Abi_alpha"/>
    <property type="match status" value="1"/>
</dbReference>
<comment type="caution">
    <text evidence="1">The sequence shown here is derived from an EMBL/GenBank/DDBJ whole genome shotgun (WGS) entry which is preliminary data.</text>
</comment>
<sequence>GQSLLKPLIFIPHDGEIESSLDNSMFDFDRNASSITNLERLGLIKVDFTTWLSKKEKYTLLESNPLVTAYKTSYINAKNNEKLHVEKGIIDITPLGEDFYNVCL</sequence>
<dbReference type="AlphaFoldDB" id="A0A6G2DVP8"/>
<evidence type="ECO:0000313" key="2">
    <source>
        <dbReference type="Proteomes" id="UP000490982"/>
    </source>
</evidence>
<dbReference type="InterPro" id="IPR025506">
    <property type="entry name" value="Abi_alpha"/>
</dbReference>
<proteinExistence type="predicted"/>
<reference evidence="1 2" key="1">
    <citation type="submission" date="2019-11" db="EMBL/GenBank/DDBJ databases">
        <title>Growth characteristics of pneumococcus vary with the chemical composition of the capsule and with environmental conditions.</title>
        <authorList>
            <person name="Tothpal A."/>
            <person name="Desobry K."/>
            <person name="Joshi S."/>
            <person name="Wyllie A.L."/>
            <person name="Weinberger D.M."/>
        </authorList>
    </citation>
    <scope>NUCLEOTIDE SEQUENCE [LARGE SCALE GENOMIC DNA]</scope>
    <source>
        <strain evidence="2">pnumococcus23A</strain>
    </source>
</reference>
<gene>
    <name evidence="1" type="ORF">GM537_11245</name>
</gene>
<evidence type="ECO:0000313" key="1">
    <source>
        <dbReference type="EMBL" id="MTW25373.1"/>
    </source>
</evidence>
<dbReference type="RefSeq" id="WP_155459608.1">
    <property type="nucleotide sequence ID" value="NZ_WNHS01000134.1"/>
</dbReference>
<accession>A0A6G2DVP8</accession>
<feature type="non-terminal residue" evidence="1">
    <location>
        <position position="1"/>
    </location>
</feature>
<dbReference type="Proteomes" id="UP000490982">
    <property type="component" value="Unassembled WGS sequence"/>
</dbReference>
<dbReference type="EMBL" id="WNHS01000134">
    <property type="protein sequence ID" value="MTW25373.1"/>
    <property type="molecule type" value="Genomic_DNA"/>
</dbReference>